<evidence type="ECO:0000256" key="2">
    <source>
        <dbReference type="ARBA" id="ARBA00023125"/>
    </source>
</evidence>
<dbReference type="InterPro" id="IPR011991">
    <property type="entry name" value="ArsR-like_HTH"/>
</dbReference>
<dbReference type="Gene3D" id="6.10.140.1680">
    <property type="match status" value="1"/>
</dbReference>
<dbReference type="PANTHER" id="PTHR35790">
    <property type="entry name" value="HTH-TYPE TRANSCRIPTIONAL REGULATOR PCHR"/>
    <property type="match status" value="1"/>
</dbReference>
<keyword evidence="1" id="KW-0805">Transcription regulation</keyword>
<dbReference type="PROSITE" id="PS50995">
    <property type="entry name" value="HTH_MARR_2"/>
    <property type="match status" value="1"/>
</dbReference>
<dbReference type="Gene3D" id="6.10.250.2360">
    <property type="match status" value="1"/>
</dbReference>
<dbReference type="GeneID" id="93923054"/>
<dbReference type="PANTHER" id="PTHR35790:SF4">
    <property type="entry name" value="HTH-TYPE TRANSCRIPTIONAL REGULATOR PCHR"/>
    <property type="match status" value="1"/>
</dbReference>
<evidence type="ECO:0000259" key="4">
    <source>
        <dbReference type="PROSITE" id="PS50995"/>
    </source>
</evidence>
<feature type="domain" description="HTH marR-type" evidence="4">
    <location>
        <begin position="1"/>
        <end position="143"/>
    </location>
</feature>
<dbReference type="InterPro" id="IPR052067">
    <property type="entry name" value="Metal_resp_HTH_trans_reg"/>
</dbReference>
<dbReference type="EMBL" id="CP029490">
    <property type="protein sequence ID" value="AWN19970.1"/>
    <property type="molecule type" value="Genomic_DNA"/>
</dbReference>
<reference evidence="5 6" key="1">
    <citation type="submission" date="2018-05" db="EMBL/GenBank/DDBJ databases">
        <title>Complete genome sequences of Streptococcus sobrinus.</title>
        <authorList>
            <person name="Sales M."/>
            <person name="Jensen P.A."/>
        </authorList>
    </citation>
    <scope>NUCLEOTIDE SEQUENCE [LARGE SCALE GENOMIC DNA]</scope>
    <source>
        <strain evidence="5 6">SL1</strain>
    </source>
</reference>
<dbReference type="Proteomes" id="UP000245369">
    <property type="component" value="Chromosome"/>
</dbReference>
<proteinExistence type="predicted"/>
<evidence type="ECO:0000256" key="1">
    <source>
        <dbReference type="ARBA" id="ARBA00023015"/>
    </source>
</evidence>
<gene>
    <name evidence="5" type="ORF">DK182_00760</name>
</gene>
<dbReference type="RefSeq" id="WP_002960848.1">
    <property type="nucleotide sequence ID" value="NZ_CP029490.1"/>
</dbReference>
<dbReference type="InterPro" id="IPR000835">
    <property type="entry name" value="HTH_MarR-typ"/>
</dbReference>
<dbReference type="InterPro" id="IPR036390">
    <property type="entry name" value="WH_DNA-bd_sf"/>
</dbReference>
<name>A0ABM6W339_9STRE</name>
<accession>A0ABM6W339</accession>
<protein>
    <submittedName>
        <fullName evidence="5">Transcriptional regulator</fullName>
    </submittedName>
</protein>
<dbReference type="SMART" id="SM00347">
    <property type="entry name" value="HTH_MARR"/>
    <property type="match status" value="1"/>
</dbReference>
<sequence length="147" mass="16641">MSKLAKELDGLFNRILILAEHQNELLLGHCQSDLALTNTQEHILMLLSHERLTNSDLAKRLQLSQAAVTKAVKAMIKQNLLETIKDESDARISYYSLTEAARAVALEHDQHHQSTLSVYDEILDNFSDADKEVIAAFISKLEEEFNH</sequence>
<dbReference type="NCBIfam" id="NF038251">
    <property type="entry name" value="AdcR_fam_Zn_TF"/>
    <property type="match status" value="1"/>
</dbReference>
<evidence type="ECO:0000313" key="6">
    <source>
        <dbReference type="Proteomes" id="UP000245369"/>
    </source>
</evidence>
<keyword evidence="3" id="KW-0804">Transcription</keyword>
<dbReference type="Gene3D" id="1.10.10.10">
    <property type="entry name" value="Winged helix-like DNA-binding domain superfamily/Winged helix DNA-binding domain"/>
    <property type="match status" value="1"/>
</dbReference>
<evidence type="ECO:0000256" key="3">
    <source>
        <dbReference type="ARBA" id="ARBA00023163"/>
    </source>
</evidence>
<dbReference type="InterPro" id="IPR036388">
    <property type="entry name" value="WH-like_DNA-bd_sf"/>
</dbReference>
<organism evidence="5 6">
    <name type="scientific">Streptococcus sobrinus</name>
    <dbReference type="NCBI Taxonomy" id="1310"/>
    <lineage>
        <taxon>Bacteria</taxon>
        <taxon>Bacillati</taxon>
        <taxon>Bacillota</taxon>
        <taxon>Bacilli</taxon>
        <taxon>Lactobacillales</taxon>
        <taxon>Streptococcaceae</taxon>
        <taxon>Streptococcus</taxon>
    </lineage>
</organism>
<keyword evidence="2" id="KW-0238">DNA-binding</keyword>
<keyword evidence="6" id="KW-1185">Reference proteome</keyword>
<dbReference type="InterPro" id="IPR047894">
    <property type="entry name" value="AdcR-like"/>
</dbReference>
<dbReference type="SUPFAM" id="SSF46785">
    <property type="entry name" value="Winged helix' DNA-binding domain"/>
    <property type="match status" value="1"/>
</dbReference>
<evidence type="ECO:0000313" key="5">
    <source>
        <dbReference type="EMBL" id="AWN19970.1"/>
    </source>
</evidence>
<dbReference type="CDD" id="cd00090">
    <property type="entry name" value="HTH_ARSR"/>
    <property type="match status" value="1"/>
</dbReference>
<dbReference type="Pfam" id="PF01047">
    <property type="entry name" value="MarR"/>
    <property type="match status" value="1"/>
</dbReference>